<name>A0A0L8FLX6_OCTBM</name>
<dbReference type="SUPFAM" id="SSF52200">
    <property type="entry name" value="Toll/Interleukin receptor TIR domain"/>
    <property type="match status" value="1"/>
</dbReference>
<reference evidence="1" key="1">
    <citation type="submission" date="2015-07" db="EMBL/GenBank/DDBJ databases">
        <title>MeaNS - Measles Nucleotide Surveillance Program.</title>
        <authorList>
            <person name="Tran T."/>
            <person name="Druce J."/>
        </authorList>
    </citation>
    <scope>NUCLEOTIDE SEQUENCE</scope>
    <source>
        <strain evidence="1">UCB-OBI-ISO-001</strain>
        <tissue evidence="1">Gonad</tissue>
    </source>
</reference>
<accession>A0A0L8FLX6</accession>
<organism evidence="1">
    <name type="scientific">Octopus bimaculoides</name>
    <name type="common">California two-spotted octopus</name>
    <dbReference type="NCBI Taxonomy" id="37653"/>
    <lineage>
        <taxon>Eukaryota</taxon>
        <taxon>Metazoa</taxon>
        <taxon>Spiralia</taxon>
        <taxon>Lophotrochozoa</taxon>
        <taxon>Mollusca</taxon>
        <taxon>Cephalopoda</taxon>
        <taxon>Coleoidea</taxon>
        <taxon>Octopodiformes</taxon>
        <taxon>Octopoda</taxon>
        <taxon>Incirrata</taxon>
        <taxon>Octopodidae</taxon>
        <taxon>Octopus</taxon>
    </lineage>
</organism>
<dbReference type="AlphaFoldDB" id="A0A0L8FLX6"/>
<dbReference type="EMBL" id="KQ429000">
    <property type="protein sequence ID" value="KOF65689.1"/>
    <property type="molecule type" value="Genomic_DNA"/>
</dbReference>
<sequence>MSVVTYSDDGSGKQGAGSFSVQGLIINGRYRALPTLLVASQARNNLADSKITSTFWRDIENAISRDKIYSNFLVNATSSSSSVTVQALDCITRLISHDFARKSWNKTGEFDKHIQPRVNQFVALKNERFNRLTTCAITLYDPNGIASYLAKYEHVTNQLAFSYCTGLLTGLHLVEPFLSLTTSASTTDSKLVPAFKQLYGDLSRGDTNRLLNVHSPALSFESSSRFQETRYDEDIYCSVEAIAAKWKPEVLQALKRLRTKLADGFQNQQTKLERVPIYNLDSECSVGFINYELNRRGTKQLKLASSQVKSKSVDLIECRESEAFRQYMKRTKRGGETGKKKISNTAVNRRRNHGVPFTSNTEIAFELWSVTVAEHSVGYTTKNIPIPSNHFIHGYYRIRSFLSSEWCMFEYNMAKMECVHAERDLVIVIMLEELPVDVLPLQLKHQVKMQSYICFPTENATTSDVFWKNLKMSIREG</sequence>
<evidence type="ECO:0000313" key="1">
    <source>
        <dbReference type="EMBL" id="KOF65689.1"/>
    </source>
</evidence>
<dbReference type="InterPro" id="IPR035897">
    <property type="entry name" value="Toll_tir_struct_dom_sf"/>
</dbReference>
<protein>
    <submittedName>
        <fullName evidence="1">Uncharacterized protein</fullName>
    </submittedName>
</protein>
<dbReference type="OrthoDB" id="1526598at2759"/>
<gene>
    <name evidence="1" type="ORF">OCBIM_22014603mg</name>
</gene>
<dbReference type="Gene3D" id="3.40.50.10140">
    <property type="entry name" value="Toll/interleukin-1 receptor homology (TIR) domain"/>
    <property type="match status" value="1"/>
</dbReference>
<proteinExistence type="predicted"/>